<organism evidence="3 4">
    <name type="scientific">Stenotrophomonas maltophilia</name>
    <name type="common">Pseudomonas maltophilia</name>
    <name type="synonym">Xanthomonas maltophilia</name>
    <dbReference type="NCBI Taxonomy" id="40324"/>
    <lineage>
        <taxon>Bacteria</taxon>
        <taxon>Pseudomonadati</taxon>
        <taxon>Pseudomonadota</taxon>
        <taxon>Gammaproteobacteria</taxon>
        <taxon>Lysobacterales</taxon>
        <taxon>Lysobacteraceae</taxon>
        <taxon>Stenotrophomonas</taxon>
        <taxon>Stenotrophomonas maltophilia group</taxon>
    </lineage>
</organism>
<dbReference type="EMBL" id="WNDS01000002">
    <property type="protein sequence ID" value="KAF1016360.1"/>
    <property type="molecule type" value="Genomic_DNA"/>
</dbReference>
<feature type="domain" description="DUF4440" evidence="2">
    <location>
        <begin position="38"/>
        <end position="86"/>
    </location>
</feature>
<evidence type="ECO:0000313" key="4">
    <source>
        <dbReference type="Proteomes" id="UP000487117"/>
    </source>
</evidence>
<keyword evidence="1" id="KW-0732">Signal</keyword>
<evidence type="ECO:0000256" key="1">
    <source>
        <dbReference type="SAM" id="SignalP"/>
    </source>
</evidence>
<sequence>MPLLALLLFVARVFAPDSAAPDGLYAQLLQDDPSLPRTSTVLELQPDRALQLGYQHATAAQAADHPTVAAESRFVRIWQRVDGQWQRQRQRQRTFRYDVPPPAR</sequence>
<dbReference type="SUPFAM" id="SSF54427">
    <property type="entry name" value="NTF2-like"/>
    <property type="match status" value="1"/>
</dbReference>
<comment type="caution">
    <text evidence="3">The sequence shown here is derived from an EMBL/GenBank/DDBJ whole genome shotgun (WGS) entry which is preliminary data.</text>
</comment>
<dbReference type="Pfam" id="PF14534">
    <property type="entry name" value="DUF4440"/>
    <property type="match status" value="1"/>
</dbReference>
<feature type="signal peptide" evidence="1">
    <location>
        <begin position="1"/>
        <end position="19"/>
    </location>
</feature>
<evidence type="ECO:0000259" key="2">
    <source>
        <dbReference type="Pfam" id="PF14534"/>
    </source>
</evidence>
<dbReference type="InterPro" id="IPR032710">
    <property type="entry name" value="NTF2-like_dom_sf"/>
</dbReference>
<dbReference type="Proteomes" id="UP000487117">
    <property type="component" value="Unassembled WGS sequence"/>
</dbReference>
<accession>A0A7V8JMR1</accession>
<protein>
    <recommendedName>
        <fullName evidence="2">DUF4440 domain-containing protein</fullName>
    </recommendedName>
</protein>
<name>A0A7V8JMR1_STEMA</name>
<gene>
    <name evidence="3" type="ORF">GAK31_01855</name>
</gene>
<dbReference type="Gene3D" id="3.10.450.50">
    <property type="match status" value="1"/>
</dbReference>
<dbReference type="InterPro" id="IPR027843">
    <property type="entry name" value="DUF4440"/>
</dbReference>
<evidence type="ECO:0000313" key="3">
    <source>
        <dbReference type="EMBL" id="KAF1016360.1"/>
    </source>
</evidence>
<feature type="chain" id="PRO_5031064796" description="DUF4440 domain-containing protein" evidence="1">
    <location>
        <begin position="20"/>
        <end position="104"/>
    </location>
</feature>
<dbReference type="AlphaFoldDB" id="A0A7V8JMR1"/>
<reference evidence="4" key="1">
    <citation type="journal article" date="2020" name="MBio">
        <title>Horizontal gene transfer to a defensive symbiont with a reduced genome amongst a multipartite beetle microbiome.</title>
        <authorList>
            <person name="Waterworth S.C."/>
            <person name="Florez L.V."/>
            <person name="Rees E.R."/>
            <person name="Hertweck C."/>
            <person name="Kaltenpoth M."/>
            <person name="Kwan J.C."/>
        </authorList>
    </citation>
    <scope>NUCLEOTIDE SEQUENCE [LARGE SCALE GENOMIC DNA]</scope>
</reference>
<proteinExistence type="predicted"/>